<dbReference type="InterPro" id="IPR036866">
    <property type="entry name" value="RibonucZ/Hydroxyglut_hydro"/>
</dbReference>
<dbReference type="EMBL" id="JAJEQR010000020">
    <property type="protein sequence ID" value="MCC2230995.1"/>
    <property type="molecule type" value="Genomic_DNA"/>
</dbReference>
<dbReference type="Gene3D" id="3.40.50.10890">
    <property type="match status" value="1"/>
</dbReference>
<dbReference type="Pfam" id="PF07521">
    <property type="entry name" value="RMMBL"/>
    <property type="match status" value="1"/>
</dbReference>
<dbReference type="InterPro" id="IPR022712">
    <property type="entry name" value="Beta_Casp"/>
</dbReference>
<comment type="caution">
    <text evidence="4">The sequence shown here is derived from an EMBL/GenBank/DDBJ whole genome shotgun (WGS) entry which is preliminary data.</text>
</comment>
<dbReference type="InterPro" id="IPR050698">
    <property type="entry name" value="MBL"/>
</dbReference>
<gene>
    <name evidence="4" type="ORF">LKD81_08290</name>
</gene>
<dbReference type="SMART" id="SM00849">
    <property type="entry name" value="Lactamase_B"/>
    <property type="match status" value="1"/>
</dbReference>
<dbReference type="PANTHER" id="PTHR11203">
    <property type="entry name" value="CLEAVAGE AND POLYADENYLATION SPECIFICITY FACTOR FAMILY MEMBER"/>
    <property type="match status" value="1"/>
</dbReference>
<feature type="domain" description="Beta-Casp" evidence="3">
    <location>
        <begin position="252"/>
        <end position="381"/>
    </location>
</feature>
<dbReference type="Proteomes" id="UP001198182">
    <property type="component" value="Unassembled WGS sequence"/>
</dbReference>
<organism evidence="4 5">
    <name type="scientific">Hominifimenecus microfluidus</name>
    <dbReference type="NCBI Taxonomy" id="2885348"/>
    <lineage>
        <taxon>Bacteria</taxon>
        <taxon>Bacillati</taxon>
        <taxon>Bacillota</taxon>
        <taxon>Clostridia</taxon>
        <taxon>Lachnospirales</taxon>
        <taxon>Lachnospiraceae</taxon>
        <taxon>Hominifimenecus</taxon>
    </lineage>
</organism>
<reference evidence="4" key="1">
    <citation type="submission" date="2021-10" db="EMBL/GenBank/DDBJ databases">
        <title>Anaerobic single-cell dispensing facilitates the cultivation of human gut bacteria.</title>
        <authorList>
            <person name="Afrizal A."/>
        </authorList>
    </citation>
    <scope>NUCLEOTIDE SEQUENCE</scope>
    <source>
        <strain evidence="4">CLA-AA-H215</strain>
    </source>
</reference>
<dbReference type="PANTHER" id="PTHR11203:SF37">
    <property type="entry name" value="INTEGRATOR COMPLEX SUBUNIT 11"/>
    <property type="match status" value="1"/>
</dbReference>
<dbReference type="RefSeq" id="WP_308453531.1">
    <property type="nucleotide sequence ID" value="NZ_JAJEQR010000020.1"/>
</dbReference>
<evidence type="ECO:0000313" key="4">
    <source>
        <dbReference type="EMBL" id="MCC2230995.1"/>
    </source>
</evidence>
<keyword evidence="5" id="KW-1185">Reference proteome</keyword>
<evidence type="ECO:0000259" key="3">
    <source>
        <dbReference type="SMART" id="SM01027"/>
    </source>
</evidence>
<dbReference type="SMART" id="SM01027">
    <property type="entry name" value="Beta-Casp"/>
    <property type="match status" value="1"/>
</dbReference>
<sequence length="539" mass="60098">MKITFLGATHEVTGSCTFLEVNGHHFLVDCGMEQGVDVFENEPIPVPPSEIETVLVTHAHIDHSGKLPWLYKNGFRGSVYATEACCNLLRIMLRDSAHIQEFEAEWRNRKAQRSGQPEYEPLYTMEDAEGVIRKLVPVSYHKRVPVLDGVDICYTDIGHLLGSGSIEVWMTEDGVEKKMVFSGDIGNHDRPILRDPQPTAEADYVMIESTYGDRYHEPHDTKQDAVQLANVIQRTLDRGGNVVIPSFAVGRTQELLYCIRSIKENHMVEGHDGFKVYVDSPLANEATSVFMQSDYDYFDEEMQAILDSGRNPLIFPGLEVSITSDDSKAINFDPQPKVILSASGMCEAGRIRHHLKHNLWRKESTILFAGYQAVGTLGRSIYEGTKKVKLFGEEIEVNAEICYLAGISGHADKSGLLKWIRSFEKKPQMVFVNHGEDSSCMNFAECLEKEEGLKAFAPYSGTIFNLLTGEFEKVTEGIPIPKKTAASSVSTAAGRAYASLLEAARRVQSVAAATEGMSNKDIEKFTKELEALCAKWQQK</sequence>
<evidence type="ECO:0000313" key="5">
    <source>
        <dbReference type="Proteomes" id="UP001198182"/>
    </source>
</evidence>
<accession>A0AAE3JF30</accession>
<proteinExistence type="predicted"/>
<dbReference type="AlphaFoldDB" id="A0AAE3JF30"/>
<dbReference type="Pfam" id="PF10996">
    <property type="entry name" value="Beta-Casp"/>
    <property type="match status" value="1"/>
</dbReference>
<dbReference type="InterPro" id="IPR001279">
    <property type="entry name" value="Metallo-B-lactamas"/>
</dbReference>
<name>A0AAE3JF30_9FIRM</name>
<dbReference type="GO" id="GO:0004521">
    <property type="term" value="F:RNA endonuclease activity"/>
    <property type="evidence" value="ECO:0007669"/>
    <property type="project" value="TreeGrafter"/>
</dbReference>
<dbReference type="SUPFAM" id="SSF56281">
    <property type="entry name" value="Metallo-hydrolase/oxidoreductase"/>
    <property type="match status" value="1"/>
</dbReference>
<protein>
    <submittedName>
        <fullName evidence="4">MBL fold metallo-hydrolase</fullName>
    </submittedName>
</protein>
<dbReference type="Gene3D" id="3.60.15.10">
    <property type="entry name" value="Ribonuclease Z/Hydroxyacylglutathione hydrolase-like"/>
    <property type="match status" value="1"/>
</dbReference>
<dbReference type="Pfam" id="PF00753">
    <property type="entry name" value="Lactamase_B"/>
    <property type="match status" value="1"/>
</dbReference>
<dbReference type="InterPro" id="IPR011108">
    <property type="entry name" value="RMMBL"/>
</dbReference>
<dbReference type="CDD" id="cd16295">
    <property type="entry name" value="TTHA0252-CPSF-like_MBL-fold"/>
    <property type="match status" value="1"/>
</dbReference>
<dbReference type="GO" id="GO:0016787">
    <property type="term" value="F:hydrolase activity"/>
    <property type="evidence" value="ECO:0007669"/>
    <property type="project" value="UniProtKB-KW"/>
</dbReference>
<evidence type="ECO:0000259" key="2">
    <source>
        <dbReference type="SMART" id="SM00849"/>
    </source>
</evidence>
<evidence type="ECO:0000256" key="1">
    <source>
        <dbReference type="ARBA" id="ARBA00022801"/>
    </source>
</evidence>
<feature type="domain" description="Metallo-beta-lactamase" evidence="2">
    <location>
        <begin position="13"/>
        <end position="219"/>
    </location>
</feature>
<keyword evidence="1" id="KW-0378">Hydrolase</keyword>